<evidence type="ECO:0000256" key="6">
    <source>
        <dbReference type="SAM" id="MobiDB-lite"/>
    </source>
</evidence>
<evidence type="ECO:0000259" key="7">
    <source>
        <dbReference type="PROSITE" id="PS51296"/>
    </source>
</evidence>
<evidence type="ECO:0000256" key="2">
    <source>
        <dbReference type="ARBA" id="ARBA00022723"/>
    </source>
</evidence>
<organism evidence="8 9">
    <name type="scientific">Streptomyces ehimensis</name>
    <dbReference type="NCBI Taxonomy" id="68195"/>
    <lineage>
        <taxon>Bacteria</taxon>
        <taxon>Bacillati</taxon>
        <taxon>Actinomycetota</taxon>
        <taxon>Actinomycetes</taxon>
        <taxon>Kitasatosporales</taxon>
        <taxon>Streptomycetaceae</taxon>
        <taxon>Streptomyces</taxon>
    </lineage>
</organism>
<feature type="region of interest" description="Disordered" evidence="6">
    <location>
        <begin position="359"/>
        <end position="383"/>
    </location>
</feature>
<evidence type="ECO:0000256" key="5">
    <source>
        <dbReference type="ARBA" id="ARBA00023014"/>
    </source>
</evidence>
<evidence type="ECO:0000313" key="8">
    <source>
        <dbReference type="EMBL" id="MFC4511573.1"/>
    </source>
</evidence>
<keyword evidence="9" id="KW-1185">Reference proteome</keyword>
<keyword evidence="2" id="KW-0479">Metal-binding</keyword>
<dbReference type="CDD" id="cd03469">
    <property type="entry name" value="Rieske_RO_Alpha_N"/>
    <property type="match status" value="1"/>
</dbReference>
<accession>A0ABV9B9S2</accession>
<comment type="caution">
    <text evidence="8">The sequence shown here is derived from an EMBL/GenBank/DDBJ whole genome shotgun (WGS) entry which is preliminary data.</text>
</comment>
<proteinExistence type="predicted"/>
<keyword evidence="1" id="KW-0001">2Fe-2S</keyword>
<dbReference type="Pfam" id="PF19112">
    <property type="entry name" value="VanA_C"/>
    <property type="match status" value="1"/>
</dbReference>
<dbReference type="InterPro" id="IPR036922">
    <property type="entry name" value="Rieske_2Fe-2S_sf"/>
</dbReference>
<keyword evidence="3" id="KW-0560">Oxidoreductase</keyword>
<protein>
    <submittedName>
        <fullName evidence="8">Rieske 2Fe-2S domain-containing protein</fullName>
    </submittedName>
</protein>
<dbReference type="Proteomes" id="UP001595990">
    <property type="component" value="Unassembled WGS sequence"/>
</dbReference>
<evidence type="ECO:0000256" key="1">
    <source>
        <dbReference type="ARBA" id="ARBA00022714"/>
    </source>
</evidence>
<dbReference type="PANTHER" id="PTHR21266:SF57">
    <property type="entry name" value="3-CHLOROBENZOATE-3,4-DIOXYGENASE"/>
    <property type="match status" value="1"/>
</dbReference>
<dbReference type="InterPro" id="IPR050584">
    <property type="entry name" value="Cholesterol_7-desaturase"/>
</dbReference>
<sequence>MTGPPGPPGFGTARGRRQKVLAAGLDPDHWYPVEYERALPPGQALATSFWDRPIVVWRGADGSLHALEDRCAHRQLRLSAGVVDGCHLTCEYHGWTYRGDGRVVHYAHDLFGRAEPEVKVRDYPVATRHGLIWVFPGDPALAGGRRIPGIPELTGPRPWPRMDISYVWRAHHSLIMDNTSDFTHAYLHRRYRPFWDAKLTRHATTDDGEGVEISYDAFIGGGRFVRHFVDRRRADTTSIDITYHYPYQCSDTGGYIKHWLFLLPMDRRTTRVFFLFYFKADGIQLPGSGLTMPYRLTAPLMRAVSALTARPTLSQDGRAVEGEQLGYERHFAAPSVELNPAVRLCQDLTIRKWGEHLARDAHARRQPGGRPRPEPGSGAPQGD</sequence>
<dbReference type="SUPFAM" id="SSF50022">
    <property type="entry name" value="ISP domain"/>
    <property type="match status" value="1"/>
</dbReference>
<evidence type="ECO:0000313" key="9">
    <source>
        <dbReference type="Proteomes" id="UP001595990"/>
    </source>
</evidence>
<reference evidence="9" key="1">
    <citation type="journal article" date="2019" name="Int. J. Syst. Evol. Microbiol.">
        <title>The Global Catalogue of Microorganisms (GCM) 10K type strain sequencing project: providing services to taxonomists for standard genome sequencing and annotation.</title>
        <authorList>
            <consortium name="The Broad Institute Genomics Platform"/>
            <consortium name="The Broad Institute Genome Sequencing Center for Infectious Disease"/>
            <person name="Wu L."/>
            <person name="Ma J."/>
        </authorList>
    </citation>
    <scope>NUCLEOTIDE SEQUENCE [LARGE SCALE GENOMIC DNA]</scope>
    <source>
        <strain evidence="9">CECT 8064</strain>
    </source>
</reference>
<dbReference type="SUPFAM" id="SSF55961">
    <property type="entry name" value="Bet v1-like"/>
    <property type="match status" value="1"/>
</dbReference>
<dbReference type="InterPro" id="IPR017941">
    <property type="entry name" value="Rieske_2Fe-2S"/>
</dbReference>
<dbReference type="Gene3D" id="2.102.10.10">
    <property type="entry name" value="Rieske [2Fe-2S] iron-sulphur domain"/>
    <property type="match status" value="1"/>
</dbReference>
<evidence type="ECO:0000256" key="3">
    <source>
        <dbReference type="ARBA" id="ARBA00023002"/>
    </source>
</evidence>
<dbReference type="Pfam" id="PF00355">
    <property type="entry name" value="Rieske"/>
    <property type="match status" value="1"/>
</dbReference>
<keyword evidence="5" id="KW-0411">Iron-sulfur</keyword>
<evidence type="ECO:0000256" key="4">
    <source>
        <dbReference type="ARBA" id="ARBA00023004"/>
    </source>
</evidence>
<keyword evidence="4" id="KW-0408">Iron</keyword>
<dbReference type="PANTHER" id="PTHR21266">
    <property type="entry name" value="IRON-SULFUR DOMAIN CONTAINING PROTEIN"/>
    <property type="match status" value="1"/>
</dbReference>
<name>A0ABV9B9S2_9ACTN</name>
<dbReference type="EMBL" id="JBHSFS010000001">
    <property type="protein sequence ID" value="MFC4511573.1"/>
    <property type="molecule type" value="Genomic_DNA"/>
</dbReference>
<gene>
    <name evidence="8" type="ORF">ACFPEN_01340</name>
</gene>
<dbReference type="InterPro" id="IPR044043">
    <property type="entry name" value="VanA_C_cat"/>
</dbReference>
<feature type="domain" description="Rieske" evidence="7">
    <location>
        <begin position="30"/>
        <end position="134"/>
    </location>
</feature>
<dbReference type="PROSITE" id="PS51296">
    <property type="entry name" value="RIESKE"/>
    <property type="match status" value="1"/>
</dbReference>
<dbReference type="RefSeq" id="WP_358214947.1">
    <property type="nucleotide sequence ID" value="NZ_JBHSFS010000001.1"/>
</dbReference>